<dbReference type="InterPro" id="IPR004358">
    <property type="entry name" value="Sig_transdc_His_kin-like_C"/>
</dbReference>
<evidence type="ECO:0000256" key="13">
    <source>
        <dbReference type="ARBA" id="ARBA00022840"/>
    </source>
</evidence>
<keyword evidence="12" id="KW-0418">Kinase</keyword>
<evidence type="ECO:0000256" key="10">
    <source>
        <dbReference type="ARBA" id="ARBA00022723"/>
    </source>
</evidence>
<keyword evidence="10" id="KW-0479">Metal-binding</keyword>
<dbReference type="GO" id="GO:0046872">
    <property type="term" value="F:metal ion binding"/>
    <property type="evidence" value="ECO:0007669"/>
    <property type="project" value="UniProtKB-KW"/>
</dbReference>
<evidence type="ECO:0000313" key="21">
    <source>
        <dbReference type="Proteomes" id="UP000248168"/>
    </source>
</evidence>
<dbReference type="GO" id="GO:0016020">
    <property type="term" value="C:membrane"/>
    <property type="evidence" value="ECO:0007669"/>
    <property type="project" value="InterPro"/>
</dbReference>
<dbReference type="CDD" id="cd16917">
    <property type="entry name" value="HATPase_UhpB-NarQ-NarX-like"/>
    <property type="match status" value="1"/>
</dbReference>
<evidence type="ECO:0000256" key="18">
    <source>
        <dbReference type="ARBA" id="ARBA00030800"/>
    </source>
</evidence>
<sequence>MGSTLKKDFMAGYIRSDSRSEWKEGAVTTQKHTTQARGPIIDAVTLDSRSVDPGHDQNRLDRSREELRMLTGKLLTVQDEERRRISRDLHDDVNQRLGAIGLQLDSLCRHLPASSTLIRRRIGAIRRHVSRLSDDVRQLAYRFHETTVEDLGLAVALQRYLHDFVKRTGIKAKFIKPHSAMPIPPQLATCLYRIAQESLGNVGLHAQASQVTIQLALLPDAVSLTIRDNGVGMNPDDVQSRTGGLGILSMQERARLLNGSVEWHSTTGAGTDVVAHLPYPVEAP</sequence>
<dbReference type="EMBL" id="OUNR01000016">
    <property type="protein sequence ID" value="SPP65230.1"/>
    <property type="molecule type" value="Genomic_DNA"/>
</dbReference>
<dbReference type="InterPro" id="IPR005467">
    <property type="entry name" value="His_kinase_dom"/>
</dbReference>
<comment type="function">
    <text evidence="17">Member of the two-component regulatory system NreB/NreC involved in the control of dissimilatory nitrate/nitrite reduction in response to oxygen. NreB functions as a direct oxygen sensor histidine kinase which is autophosphorylated, in the absence of oxygen, probably at the conserved histidine residue, and transfers its phosphate group probably to a conserved aspartate residue of NreC. NreB/NreC activates the expression of the nitrate (narGHJI) and nitrite (nir) reductase operons, as well as the putative nitrate transporter gene narT.</text>
</comment>
<dbReference type="EC" id="2.7.13.3" evidence="4"/>
<keyword evidence="16" id="KW-0411">Iron-sulfur</keyword>
<accession>A0A330LE44</accession>
<evidence type="ECO:0000256" key="8">
    <source>
        <dbReference type="ARBA" id="ARBA00022553"/>
    </source>
</evidence>
<dbReference type="InterPro" id="IPR050482">
    <property type="entry name" value="Sensor_HK_TwoCompSys"/>
</dbReference>
<evidence type="ECO:0000256" key="7">
    <source>
        <dbReference type="ARBA" id="ARBA00022490"/>
    </source>
</evidence>
<keyword evidence="11" id="KW-0547">Nucleotide-binding</keyword>
<dbReference type="Gene3D" id="1.20.5.1930">
    <property type="match status" value="1"/>
</dbReference>
<keyword evidence="6" id="KW-0004">4Fe-4S</keyword>
<comment type="cofactor">
    <cofactor evidence="2">
        <name>[4Fe-4S] cluster</name>
        <dbReference type="ChEBI" id="CHEBI:49883"/>
    </cofactor>
</comment>
<keyword evidence="7" id="KW-0963">Cytoplasm</keyword>
<dbReference type="GO" id="GO:0046983">
    <property type="term" value="F:protein dimerization activity"/>
    <property type="evidence" value="ECO:0007669"/>
    <property type="project" value="InterPro"/>
</dbReference>
<evidence type="ECO:0000256" key="12">
    <source>
        <dbReference type="ARBA" id="ARBA00022777"/>
    </source>
</evidence>
<dbReference type="GO" id="GO:0051539">
    <property type="term" value="F:4 iron, 4 sulfur cluster binding"/>
    <property type="evidence" value="ECO:0007669"/>
    <property type="project" value="UniProtKB-KW"/>
</dbReference>
<dbReference type="PRINTS" id="PR00344">
    <property type="entry name" value="BCTRLSENSOR"/>
</dbReference>
<keyword evidence="14" id="KW-0408">Iron</keyword>
<evidence type="ECO:0000313" key="20">
    <source>
        <dbReference type="EMBL" id="SPP65230.1"/>
    </source>
</evidence>
<organism evidence="20 21">
    <name type="scientific">Nitrospira lenta</name>
    <dbReference type="NCBI Taxonomy" id="1436998"/>
    <lineage>
        <taxon>Bacteria</taxon>
        <taxon>Pseudomonadati</taxon>
        <taxon>Nitrospirota</taxon>
        <taxon>Nitrospiria</taxon>
        <taxon>Nitrospirales</taxon>
        <taxon>Nitrospiraceae</taxon>
        <taxon>Nitrospira</taxon>
    </lineage>
</organism>
<feature type="domain" description="Histidine kinase" evidence="19">
    <location>
        <begin position="191"/>
        <end position="281"/>
    </location>
</feature>
<dbReference type="PANTHER" id="PTHR24421:SF10">
    <property type="entry name" value="NITRATE_NITRITE SENSOR PROTEIN NARQ"/>
    <property type="match status" value="1"/>
</dbReference>
<dbReference type="Proteomes" id="UP000248168">
    <property type="component" value="Unassembled WGS sequence"/>
</dbReference>
<dbReference type="GO" id="GO:0005737">
    <property type="term" value="C:cytoplasm"/>
    <property type="evidence" value="ECO:0007669"/>
    <property type="project" value="UniProtKB-SubCell"/>
</dbReference>
<dbReference type="GO" id="GO:0000155">
    <property type="term" value="F:phosphorelay sensor kinase activity"/>
    <property type="evidence" value="ECO:0007669"/>
    <property type="project" value="InterPro"/>
</dbReference>
<dbReference type="SMART" id="SM00387">
    <property type="entry name" value="HATPase_c"/>
    <property type="match status" value="1"/>
</dbReference>
<dbReference type="InParanoid" id="A0A330LE44"/>
<dbReference type="AlphaFoldDB" id="A0A330LE44"/>
<evidence type="ECO:0000256" key="5">
    <source>
        <dbReference type="ARBA" id="ARBA00017322"/>
    </source>
</evidence>
<keyword evidence="15" id="KW-0902">Two-component regulatory system</keyword>
<gene>
    <name evidence="20" type="ORF">NITLEN_30144</name>
</gene>
<dbReference type="OrthoDB" id="9781904at2"/>
<keyword evidence="9" id="KW-0808">Transferase</keyword>
<dbReference type="PROSITE" id="PS50109">
    <property type="entry name" value="HIS_KIN"/>
    <property type="match status" value="1"/>
</dbReference>
<reference evidence="21" key="1">
    <citation type="submission" date="2018-04" db="EMBL/GenBank/DDBJ databases">
        <authorList>
            <person name="Lucker S."/>
            <person name="Sakoula D."/>
        </authorList>
    </citation>
    <scope>NUCLEOTIDE SEQUENCE [LARGE SCALE GENOMIC DNA]</scope>
</reference>
<evidence type="ECO:0000256" key="15">
    <source>
        <dbReference type="ARBA" id="ARBA00023012"/>
    </source>
</evidence>
<evidence type="ECO:0000256" key="1">
    <source>
        <dbReference type="ARBA" id="ARBA00000085"/>
    </source>
</evidence>
<keyword evidence="8" id="KW-0597">Phosphoprotein</keyword>
<evidence type="ECO:0000256" key="2">
    <source>
        <dbReference type="ARBA" id="ARBA00001966"/>
    </source>
</evidence>
<evidence type="ECO:0000256" key="17">
    <source>
        <dbReference type="ARBA" id="ARBA00024827"/>
    </source>
</evidence>
<evidence type="ECO:0000256" key="6">
    <source>
        <dbReference type="ARBA" id="ARBA00022485"/>
    </source>
</evidence>
<evidence type="ECO:0000256" key="4">
    <source>
        <dbReference type="ARBA" id="ARBA00012438"/>
    </source>
</evidence>
<comment type="catalytic activity">
    <reaction evidence="1">
        <text>ATP + protein L-histidine = ADP + protein N-phospho-L-histidine.</text>
        <dbReference type="EC" id="2.7.13.3"/>
    </reaction>
</comment>
<comment type="subcellular location">
    <subcellularLocation>
        <location evidence="3">Cytoplasm</location>
    </subcellularLocation>
</comment>
<dbReference type="PANTHER" id="PTHR24421">
    <property type="entry name" value="NITRATE/NITRITE SENSOR PROTEIN NARX-RELATED"/>
    <property type="match status" value="1"/>
</dbReference>
<dbReference type="GO" id="GO:0005524">
    <property type="term" value="F:ATP binding"/>
    <property type="evidence" value="ECO:0007669"/>
    <property type="project" value="UniProtKB-KW"/>
</dbReference>
<evidence type="ECO:0000256" key="11">
    <source>
        <dbReference type="ARBA" id="ARBA00022741"/>
    </source>
</evidence>
<evidence type="ECO:0000256" key="3">
    <source>
        <dbReference type="ARBA" id="ARBA00004496"/>
    </source>
</evidence>
<protein>
    <recommendedName>
        <fullName evidence="5">Oxygen sensor histidine kinase NreB</fullName>
        <ecNumber evidence="4">2.7.13.3</ecNumber>
    </recommendedName>
    <alternativeName>
        <fullName evidence="18">Nitrogen regulation protein B</fullName>
    </alternativeName>
</protein>
<dbReference type="Pfam" id="PF02518">
    <property type="entry name" value="HATPase_c"/>
    <property type="match status" value="1"/>
</dbReference>
<dbReference type="Pfam" id="PF07730">
    <property type="entry name" value="HisKA_3"/>
    <property type="match status" value="1"/>
</dbReference>
<dbReference type="Gene3D" id="3.30.565.10">
    <property type="entry name" value="Histidine kinase-like ATPase, C-terminal domain"/>
    <property type="match status" value="1"/>
</dbReference>
<keyword evidence="13" id="KW-0067">ATP-binding</keyword>
<dbReference type="InterPro" id="IPR011712">
    <property type="entry name" value="Sig_transdc_His_kin_sub3_dim/P"/>
</dbReference>
<proteinExistence type="predicted"/>
<evidence type="ECO:0000256" key="14">
    <source>
        <dbReference type="ARBA" id="ARBA00023004"/>
    </source>
</evidence>
<dbReference type="SUPFAM" id="SSF55874">
    <property type="entry name" value="ATPase domain of HSP90 chaperone/DNA topoisomerase II/histidine kinase"/>
    <property type="match status" value="1"/>
</dbReference>
<keyword evidence="21" id="KW-1185">Reference proteome</keyword>
<evidence type="ECO:0000256" key="9">
    <source>
        <dbReference type="ARBA" id="ARBA00022679"/>
    </source>
</evidence>
<evidence type="ECO:0000259" key="19">
    <source>
        <dbReference type="PROSITE" id="PS50109"/>
    </source>
</evidence>
<dbReference type="InterPro" id="IPR003594">
    <property type="entry name" value="HATPase_dom"/>
</dbReference>
<name>A0A330LE44_9BACT</name>
<evidence type="ECO:0000256" key="16">
    <source>
        <dbReference type="ARBA" id="ARBA00023014"/>
    </source>
</evidence>
<dbReference type="InterPro" id="IPR036890">
    <property type="entry name" value="HATPase_C_sf"/>
</dbReference>